<sequence>DAKLYRMWYSGGEQYEPNAISYATSKDGLAWEKYRTNPIFSADKQTKWEQERAVGGGVQAWRLVLYVLHWF</sequence>
<name>A0A5J4Q0J6_9ZZZZ</name>
<dbReference type="AlphaFoldDB" id="A0A5J4Q0J6"/>
<accession>A0A5J4Q0J6</accession>
<dbReference type="InterPro" id="IPR023296">
    <property type="entry name" value="Glyco_hydro_beta-prop_sf"/>
</dbReference>
<proteinExistence type="predicted"/>
<organism evidence="1">
    <name type="scientific">termite gut metagenome</name>
    <dbReference type="NCBI Taxonomy" id="433724"/>
    <lineage>
        <taxon>unclassified sequences</taxon>
        <taxon>metagenomes</taxon>
        <taxon>organismal metagenomes</taxon>
    </lineage>
</organism>
<dbReference type="SUPFAM" id="SSF75005">
    <property type="entry name" value="Arabinanase/levansucrase/invertase"/>
    <property type="match status" value="1"/>
</dbReference>
<feature type="non-terminal residue" evidence="1">
    <location>
        <position position="1"/>
    </location>
</feature>
<evidence type="ECO:0008006" key="2">
    <source>
        <dbReference type="Google" id="ProtNLM"/>
    </source>
</evidence>
<dbReference type="EMBL" id="SNRY01005617">
    <property type="protein sequence ID" value="KAA6314508.1"/>
    <property type="molecule type" value="Genomic_DNA"/>
</dbReference>
<dbReference type="Gene3D" id="2.115.10.20">
    <property type="entry name" value="Glycosyl hydrolase domain, family 43"/>
    <property type="match status" value="1"/>
</dbReference>
<reference evidence="1" key="1">
    <citation type="submission" date="2019-03" db="EMBL/GenBank/DDBJ databases">
        <title>Single cell metagenomics reveals metabolic interactions within the superorganism composed of flagellate Streblomastix strix and complex community of Bacteroidetes bacteria on its surface.</title>
        <authorList>
            <person name="Treitli S.C."/>
            <person name="Kolisko M."/>
            <person name="Husnik F."/>
            <person name="Keeling P."/>
            <person name="Hampl V."/>
        </authorList>
    </citation>
    <scope>NUCLEOTIDE SEQUENCE</scope>
    <source>
        <strain evidence="1">STM</strain>
    </source>
</reference>
<gene>
    <name evidence="1" type="ORF">EZS27_034882</name>
</gene>
<protein>
    <recommendedName>
        <fullName evidence="2">Glycosyl hydrolase family 32 N-terminal domain-containing protein</fullName>
    </recommendedName>
</protein>
<evidence type="ECO:0000313" key="1">
    <source>
        <dbReference type="EMBL" id="KAA6314508.1"/>
    </source>
</evidence>
<comment type="caution">
    <text evidence="1">The sequence shown here is derived from an EMBL/GenBank/DDBJ whole genome shotgun (WGS) entry which is preliminary data.</text>
</comment>